<evidence type="ECO:0000313" key="3">
    <source>
        <dbReference type="EMBL" id="MBJ3778074.1"/>
    </source>
</evidence>
<proteinExistence type="predicted"/>
<dbReference type="CDD" id="cd13602">
    <property type="entry name" value="PBP2_TRAP_BpDctp6_7"/>
    <property type="match status" value="1"/>
</dbReference>
<dbReference type="Pfam" id="PF03480">
    <property type="entry name" value="DctP"/>
    <property type="match status" value="1"/>
</dbReference>
<dbReference type="AlphaFoldDB" id="A0A934IUP5"/>
<protein>
    <submittedName>
        <fullName evidence="3">TRAP transporter substrate-binding protein</fullName>
    </submittedName>
</protein>
<dbReference type="Proteomes" id="UP000609531">
    <property type="component" value="Unassembled WGS sequence"/>
</dbReference>
<reference evidence="3" key="1">
    <citation type="submission" date="2020-12" db="EMBL/GenBank/DDBJ databases">
        <title>Bacterial taxonomy.</title>
        <authorList>
            <person name="Pan X."/>
        </authorList>
    </citation>
    <scope>NUCLEOTIDE SEQUENCE</scope>
    <source>
        <strain evidence="3">B2012</strain>
    </source>
</reference>
<dbReference type="PANTHER" id="PTHR33376:SF4">
    <property type="entry name" value="SIALIC ACID-BINDING PERIPLASMIC PROTEIN SIAP"/>
    <property type="match status" value="1"/>
</dbReference>
<feature type="signal peptide" evidence="2">
    <location>
        <begin position="1"/>
        <end position="24"/>
    </location>
</feature>
<dbReference type="Gene3D" id="3.40.190.170">
    <property type="entry name" value="Bacterial extracellular solute-binding protein, family 7"/>
    <property type="match status" value="1"/>
</dbReference>
<dbReference type="SUPFAM" id="SSF53850">
    <property type="entry name" value="Periplasmic binding protein-like II"/>
    <property type="match status" value="1"/>
</dbReference>
<gene>
    <name evidence="3" type="ORF">JCR33_20405</name>
</gene>
<dbReference type="EMBL" id="JAEKJA010000023">
    <property type="protein sequence ID" value="MBJ3778074.1"/>
    <property type="molecule type" value="Genomic_DNA"/>
</dbReference>
<evidence type="ECO:0000313" key="4">
    <source>
        <dbReference type="Proteomes" id="UP000609531"/>
    </source>
</evidence>
<dbReference type="GO" id="GO:0055085">
    <property type="term" value="P:transmembrane transport"/>
    <property type="evidence" value="ECO:0007669"/>
    <property type="project" value="InterPro"/>
</dbReference>
<dbReference type="NCBIfam" id="NF037995">
    <property type="entry name" value="TRAP_S1"/>
    <property type="match status" value="1"/>
</dbReference>
<evidence type="ECO:0000256" key="2">
    <source>
        <dbReference type="SAM" id="SignalP"/>
    </source>
</evidence>
<dbReference type="InterPro" id="IPR018389">
    <property type="entry name" value="DctP_fam"/>
</dbReference>
<sequence length="335" mass="35970">MRPITLSAGALCVGVLLAAAPASAADTVKWDLSTEYAPTSLPGRADAYFAERVKELSDGQMDITVHYSGALGFKAADHYTAVEDGALQLADTPFNRMNGIYPIFEMQALPFLQSTLDEAQTLDELMRPFYNAKMEQNDQFILFTAPWTPQGFWAKEDVASVEDLKNLRVRVVDLASVQTLKRAGADAIQLSWADTLPALSTGSINAVLTSDDGGLSAKFPEAGLTSFSAVGFTVGVDMVHVNADAFADLPEDLQLVVLTAAAEAGDYGWSIAKETVAGNFAKMGDLGVSVVETVSPEFKAALREASQPAIDDWKERFGPQADMLLDLYQKKVAGE</sequence>
<feature type="chain" id="PRO_5037060347" evidence="2">
    <location>
        <begin position="25"/>
        <end position="335"/>
    </location>
</feature>
<keyword evidence="4" id="KW-1185">Reference proteome</keyword>
<name>A0A934IUP5_9HYPH</name>
<comment type="caution">
    <text evidence="3">The sequence shown here is derived from an EMBL/GenBank/DDBJ whole genome shotgun (WGS) entry which is preliminary data.</text>
</comment>
<evidence type="ECO:0000256" key="1">
    <source>
        <dbReference type="ARBA" id="ARBA00022729"/>
    </source>
</evidence>
<dbReference type="PANTHER" id="PTHR33376">
    <property type="match status" value="1"/>
</dbReference>
<dbReference type="InterPro" id="IPR038404">
    <property type="entry name" value="TRAP_DctP_sf"/>
</dbReference>
<organism evidence="3 4">
    <name type="scientific">Acuticoccus mangrovi</name>
    <dbReference type="NCBI Taxonomy" id="2796142"/>
    <lineage>
        <taxon>Bacteria</taxon>
        <taxon>Pseudomonadati</taxon>
        <taxon>Pseudomonadota</taxon>
        <taxon>Alphaproteobacteria</taxon>
        <taxon>Hyphomicrobiales</taxon>
        <taxon>Amorphaceae</taxon>
        <taxon>Acuticoccus</taxon>
    </lineage>
</organism>
<accession>A0A934IUP5</accession>
<keyword evidence="1 2" id="KW-0732">Signal</keyword>
<dbReference type="RefSeq" id="WP_198883978.1">
    <property type="nucleotide sequence ID" value="NZ_JAEKJA010000023.1"/>
</dbReference>